<dbReference type="PANTHER" id="PTHR30579:SF2">
    <property type="entry name" value="HTH-TYPE TRANSCRIPTIONAL REGULATOR ARGP"/>
    <property type="match status" value="1"/>
</dbReference>
<dbReference type="NCBIfam" id="NF009888">
    <property type="entry name" value="PRK13348.1"/>
    <property type="match status" value="1"/>
</dbReference>
<dbReference type="eggNOG" id="COG0583">
    <property type="taxonomic scope" value="Bacteria"/>
</dbReference>
<evidence type="ECO:0000256" key="5">
    <source>
        <dbReference type="SAM" id="MobiDB-lite"/>
    </source>
</evidence>
<dbReference type="EMBL" id="CP001197">
    <property type="protein sequence ID" value="ACL09066.1"/>
    <property type="molecule type" value="Genomic_DNA"/>
</dbReference>
<dbReference type="NCBIfam" id="NF002964">
    <property type="entry name" value="PRK03635.1"/>
    <property type="match status" value="1"/>
</dbReference>
<dbReference type="NCBIfam" id="TIGR03298">
    <property type="entry name" value="argP"/>
    <property type="match status" value="1"/>
</dbReference>
<evidence type="ECO:0000256" key="3">
    <source>
        <dbReference type="ARBA" id="ARBA00023125"/>
    </source>
</evidence>
<reference evidence="7" key="1">
    <citation type="submission" date="2008-10" db="EMBL/GenBank/DDBJ databases">
        <title>Complete sequence of Desulfovibrio vulgaris str. 'Miyazaki F'.</title>
        <authorList>
            <person name="Lucas S."/>
            <person name="Copeland A."/>
            <person name="Lapidus A."/>
            <person name="Glavina del Rio T."/>
            <person name="Dalin E."/>
            <person name="Tice H."/>
            <person name="Bruce D."/>
            <person name="Goodwin L."/>
            <person name="Pitluck S."/>
            <person name="Sims D."/>
            <person name="Brettin T."/>
            <person name="Detter J.C."/>
            <person name="Han C."/>
            <person name="Larimer F."/>
            <person name="Land M."/>
            <person name="Hauser L."/>
            <person name="Kyrpides N."/>
            <person name="Mikhailova N."/>
            <person name="Hazen T.C."/>
            <person name="Richardson P."/>
        </authorList>
    </citation>
    <scope>NUCLEOTIDE SEQUENCE</scope>
    <source>
        <strain evidence="7">Miyazaki F</strain>
    </source>
</reference>
<dbReference type="GO" id="GO:0003700">
    <property type="term" value="F:DNA-binding transcription factor activity"/>
    <property type="evidence" value="ECO:0007669"/>
    <property type="project" value="InterPro"/>
</dbReference>
<evidence type="ECO:0000256" key="1">
    <source>
        <dbReference type="ARBA" id="ARBA00009437"/>
    </source>
</evidence>
<keyword evidence="3" id="KW-0238">DNA-binding</keyword>
<dbReference type="Pfam" id="PF03466">
    <property type="entry name" value="LysR_substrate"/>
    <property type="match status" value="1"/>
</dbReference>
<name>B8DQE7_NITV9</name>
<proteinExistence type="inferred from homology"/>
<dbReference type="Pfam" id="PF00126">
    <property type="entry name" value="HTH_1"/>
    <property type="match status" value="1"/>
</dbReference>
<keyword evidence="4" id="KW-0804">Transcription</keyword>
<dbReference type="InterPro" id="IPR017685">
    <property type="entry name" value="ArgP"/>
</dbReference>
<comment type="similarity">
    <text evidence="1">Belongs to the LysR transcriptional regulatory family.</text>
</comment>
<evidence type="ECO:0000256" key="4">
    <source>
        <dbReference type="ARBA" id="ARBA00023163"/>
    </source>
</evidence>
<protein>
    <submittedName>
        <fullName evidence="7">Transcriptional regulator, LysR family</fullName>
    </submittedName>
</protein>
<dbReference type="InterPro" id="IPR050176">
    <property type="entry name" value="LTTR"/>
</dbReference>
<dbReference type="PRINTS" id="PR00039">
    <property type="entry name" value="HTHLYSR"/>
</dbReference>
<evidence type="ECO:0000256" key="2">
    <source>
        <dbReference type="ARBA" id="ARBA00023015"/>
    </source>
</evidence>
<evidence type="ECO:0000313" key="7">
    <source>
        <dbReference type="EMBL" id="ACL09066.1"/>
    </source>
</evidence>
<accession>B8DQE7</accession>
<dbReference type="Gene3D" id="3.40.190.290">
    <property type="match status" value="1"/>
</dbReference>
<dbReference type="STRING" id="883.DvMF_2123"/>
<keyword evidence="2" id="KW-0805">Transcription regulation</keyword>
<dbReference type="PROSITE" id="PS50931">
    <property type="entry name" value="HTH_LYSR"/>
    <property type="match status" value="1"/>
</dbReference>
<dbReference type="InterPro" id="IPR036390">
    <property type="entry name" value="WH_DNA-bd_sf"/>
</dbReference>
<dbReference type="SUPFAM" id="SSF46785">
    <property type="entry name" value="Winged helix' DNA-binding domain"/>
    <property type="match status" value="1"/>
</dbReference>
<dbReference type="HOGENOM" id="CLU_063829_0_0_7"/>
<evidence type="ECO:0000259" key="6">
    <source>
        <dbReference type="PROSITE" id="PS50931"/>
    </source>
</evidence>
<organism evidence="7">
    <name type="scientific">Nitratidesulfovibrio vulgaris (strain DSM 19637 / Miyazaki F)</name>
    <name type="common">Desulfovibrio vulgaris</name>
    <dbReference type="NCBI Taxonomy" id="883"/>
    <lineage>
        <taxon>Bacteria</taxon>
        <taxon>Pseudomonadati</taxon>
        <taxon>Thermodesulfobacteriota</taxon>
        <taxon>Desulfovibrionia</taxon>
        <taxon>Desulfovibrionales</taxon>
        <taxon>Desulfovibrionaceae</taxon>
        <taxon>Nitratidesulfovibrio</taxon>
    </lineage>
</organism>
<dbReference type="GO" id="GO:0003677">
    <property type="term" value="F:DNA binding"/>
    <property type="evidence" value="ECO:0007669"/>
    <property type="project" value="UniProtKB-KW"/>
</dbReference>
<dbReference type="KEGG" id="dvm:DvMF_2123"/>
<dbReference type="OrthoDB" id="3252676at2"/>
<dbReference type="InterPro" id="IPR005119">
    <property type="entry name" value="LysR_subst-bd"/>
</dbReference>
<feature type="region of interest" description="Disordered" evidence="5">
    <location>
        <begin position="84"/>
        <end position="104"/>
    </location>
</feature>
<sequence>MLDYRLVEAVATVIREGGFERAARVLHLTQSAVSQRVKALEDQLGTVLVVRATPVRATDEGRRLLAHCDKVGLLETDLAAALRPEGGAGGASGSPDSDGPEIPRIPWTTLPVAVNADSLATWFPDAVAPFLRAERALLDLSVDDQERTHLLLRDGHVAAAVSTRAAAVQGCRCLPLGRVDYLCLAAPHFAAQWFPAGLTEAALCRAPAVIFNRADEVHHQFLRGLPPGATSFDRIARSLPLHYIPSSERFVDVVAQGLAYGMIPLPQARQHLADGRLIDLAPGHAVPIRLYWHCWGLRTRLLDALTHHVVSHAQQVLAQE</sequence>
<gene>
    <name evidence="7" type="ordered locus">DvMF_2123</name>
</gene>
<dbReference type="Gene3D" id="1.10.10.10">
    <property type="entry name" value="Winged helix-like DNA-binding domain superfamily/Winged helix DNA-binding domain"/>
    <property type="match status" value="1"/>
</dbReference>
<feature type="domain" description="HTH lysR-type" evidence="6">
    <location>
        <begin position="2"/>
        <end position="58"/>
    </location>
</feature>
<dbReference type="PANTHER" id="PTHR30579">
    <property type="entry name" value="TRANSCRIPTIONAL REGULATOR"/>
    <property type="match status" value="1"/>
</dbReference>
<dbReference type="InterPro" id="IPR036388">
    <property type="entry name" value="WH-like_DNA-bd_sf"/>
</dbReference>
<dbReference type="SUPFAM" id="SSF53850">
    <property type="entry name" value="Periplasmic binding protein-like II"/>
    <property type="match status" value="1"/>
</dbReference>
<dbReference type="InterPro" id="IPR000847">
    <property type="entry name" value="LysR_HTH_N"/>
</dbReference>
<dbReference type="AlphaFoldDB" id="B8DQE7"/>